<evidence type="ECO:0000313" key="1">
    <source>
        <dbReference type="EMBL" id="MFB2839535.1"/>
    </source>
</evidence>
<organism evidence="1 2">
    <name type="scientific">Floridaenema evergladense BLCC-F167</name>
    <dbReference type="NCBI Taxonomy" id="3153639"/>
    <lineage>
        <taxon>Bacteria</taxon>
        <taxon>Bacillati</taxon>
        <taxon>Cyanobacteriota</taxon>
        <taxon>Cyanophyceae</taxon>
        <taxon>Oscillatoriophycideae</taxon>
        <taxon>Aerosakkonematales</taxon>
        <taxon>Aerosakkonemataceae</taxon>
        <taxon>Floridanema</taxon>
        <taxon>Floridanema evergladense</taxon>
    </lineage>
</organism>
<protein>
    <submittedName>
        <fullName evidence="1">Uncharacterized protein</fullName>
    </submittedName>
</protein>
<sequence>MPEIVEIPIELTHFQLPQAVQARLQFLLDRQDEGNTLSLKQNDRKQKDLWNWQNFYLCCVCDRQE</sequence>
<keyword evidence="2" id="KW-1185">Reference proteome</keyword>
<evidence type="ECO:0000313" key="2">
    <source>
        <dbReference type="Proteomes" id="UP001576780"/>
    </source>
</evidence>
<comment type="caution">
    <text evidence="1">The sequence shown here is derived from an EMBL/GenBank/DDBJ whole genome shotgun (WGS) entry which is preliminary data.</text>
</comment>
<reference evidence="1 2" key="1">
    <citation type="submission" date="2024-09" db="EMBL/GenBank/DDBJ databases">
        <title>Floridaenema gen nov. (Aerosakkonemataceae, Aerosakkonematales ord. nov., Cyanobacteria) from benthic tropical and subtropical fresh waters, with the description of four new species.</title>
        <authorList>
            <person name="Moretto J.A."/>
            <person name="Berthold D.E."/>
            <person name="Lefler F.W."/>
            <person name="Huang I.-S."/>
            <person name="Laughinghouse H. IV."/>
        </authorList>
    </citation>
    <scope>NUCLEOTIDE SEQUENCE [LARGE SCALE GENOMIC DNA]</scope>
    <source>
        <strain evidence="1 2">BLCC-F167</strain>
    </source>
</reference>
<dbReference type="EMBL" id="JBHFNT010000313">
    <property type="protein sequence ID" value="MFB2839535.1"/>
    <property type="molecule type" value="Genomic_DNA"/>
</dbReference>
<name>A0ABV4WWT1_9CYAN</name>
<dbReference type="RefSeq" id="WP_413281803.1">
    <property type="nucleotide sequence ID" value="NZ_JBHFNT010000313.1"/>
</dbReference>
<gene>
    <name evidence="1" type="ORF">ACE1CA_34015</name>
</gene>
<dbReference type="Proteomes" id="UP001576780">
    <property type="component" value="Unassembled WGS sequence"/>
</dbReference>
<proteinExistence type="predicted"/>
<accession>A0ABV4WWT1</accession>